<reference evidence="1 2" key="1">
    <citation type="journal article" date="2020" name="Genome Biol. Evol.">
        <title>Comparative genomics of strictly vertically transmitted, feminizing microsporidia endosymbionts of amphipod crustaceans.</title>
        <authorList>
            <person name="Cormier A."/>
            <person name="Chebbi M.A."/>
            <person name="Giraud I."/>
            <person name="Wattier R."/>
            <person name="Teixeira M."/>
            <person name="Gilbert C."/>
            <person name="Rigaud T."/>
            <person name="Cordaux R."/>
        </authorList>
    </citation>
    <scope>NUCLEOTIDE SEQUENCE [LARGE SCALE GENOMIC DNA]</scope>
    <source>
        <strain evidence="1 2">Ou3-Ou53</strain>
    </source>
</reference>
<comment type="caution">
    <text evidence="1">The sequence shown here is derived from an EMBL/GenBank/DDBJ whole genome shotgun (WGS) entry which is preliminary data.</text>
</comment>
<dbReference type="AlphaFoldDB" id="A0A9P6GXF5"/>
<organism evidence="1 2">
    <name type="scientific">Nosema granulosis</name>
    <dbReference type="NCBI Taxonomy" id="83296"/>
    <lineage>
        <taxon>Eukaryota</taxon>
        <taxon>Fungi</taxon>
        <taxon>Fungi incertae sedis</taxon>
        <taxon>Microsporidia</taxon>
        <taxon>Nosematidae</taxon>
        <taxon>Nosema</taxon>
    </lineage>
</organism>
<keyword evidence="2" id="KW-1185">Reference proteome</keyword>
<dbReference type="EMBL" id="SBJO01000174">
    <property type="protein sequence ID" value="KAF9762419.1"/>
    <property type="molecule type" value="Genomic_DNA"/>
</dbReference>
<evidence type="ECO:0000313" key="1">
    <source>
        <dbReference type="EMBL" id="KAF9762419.1"/>
    </source>
</evidence>
<accession>A0A9P6GXF5</accession>
<proteinExistence type="predicted"/>
<name>A0A9P6GXF5_9MICR</name>
<evidence type="ECO:0000313" key="2">
    <source>
        <dbReference type="Proteomes" id="UP000740883"/>
    </source>
</evidence>
<dbReference type="Proteomes" id="UP000740883">
    <property type="component" value="Unassembled WGS sequence"/>
</dbReference>
<gene>
    <name evidence="1" type="ORF">NGRA_2029</name>
</gene>
<sequence>MKINSSKKTVVEKHETNLSILSSTVLPDNSNVLKDMTVNRTDFKDILIKAFVAADIPLKKSGVGNKSFFHSLGEKTPSESSARSYILNHFANENFNDLKSLLYNKKILVVDESEIKKTR</sequence>
<protein>
    <submittedName>
        <fullName evidence="1">Uncharacterized protein</fullName>
    </submittedName>
</protein>